<dbReference type="Pfam" id="PF05116">
    <property type="entry name" value="S6PP"/>
    <property type="match status" value="1"/>
</dbReference>
<comment type="caution">
    <text evidence="4">The sequence shown here is derived from an EMBL/GenBank/DDBJ whole genome shotgun (WGS) entry which is preliminary data.</text>
</comment>
<dbReference type="Gene3D" id="3.40.50.1000">
    <property type="entry name" value="HAD superfamily/HAD-like"/>
    <property type="match status" value="1"/>
</dbReference>
<dbReference type="InterPro" id="IPR023214">
    <property type="entry name" value="HAD_sf"/>
</dbReference>
<evidence type="ECO:0000259" key="3">
    <source>
        <dbReference type="Pfam" id="PF05116"/>
    </source>
</evidence>
<dbReference type="EMBL" id="JAYGHX010000015">
    <property type="protein sequence ID" value="MEA5392730.1"/>
    <property type="molecule type" value="Genomic_DNA"/>
</dbReference>
<dbReference type="InterPro" id="IPR006380">
    <property type="entry name" value="SPP-like_dom"/>
</dbReference>
<dbReference type="Gene3D" id="3.90.1070.10">
    <property type="match status" value="1"/>
</dbReference>
<evidence type="ECO:0000256" key="2">
    <source>
        <dbReference type="SAM" id="MobiDB-lite"/>
    </source>
</evidence>
<feature type="region of interest" description="Disordered" evidence="2">
    <location>
        <begin position="1"/>
        <end position="28"/>
    </location>
</feature>
<protein>
    <submittedName>
        <fullName evidence="4">HAD family hydrolase</fullName>
    </submittedName>
</protein>
<accession>A0ABU5RY58</accession>
<evidence type="ECO:0000256" key="1">
    <source>
        <dbReference type="ARBA" id="ARBA00022801"/>
    </source>
</evidence>
<gene>
    <name evidence="4" type="ORF">VB738_15820</name>
</gene>
<reference evidence="4 5" key="1">
    <citation type="submission" date="2023-12" db="EMBL/GenBank/DDBJ databases">
        <title>Baltic Sea Cyanobacteria.</title>
        <authorList>
            <person name="Delbaje E."/>
            <person name="Fewer D.P."/>
            <person name="Shishido T.K."/>
        </authorList>
    </citation>
    <scope>NUCLEOTIDE SEQUENCE [LARGE SCALE GENOMIC DNA]</scope>
    <source>
        <strain evidence="4 5">UHCC 0139</strain>
    </source>
</reference>
<name>A0ABU5RY58_9CYAN</name>
<evidence type="ECO:0000313" key="4">
    <source>
        <dbReference type="EMBL" id="MEA5392730.1"/>
    </source>
</evidence>
<dbReference type="PANTHER" id="PTHR46521">
    <property type="entry name" value="SUCROSE-PHOSPHATASE 2-RELATED"/>
    <property type="match status" value="1"/>
</dbReference>
<dbReference type="SFLD" id="SFLDG01140">
    <property type="entry name" value="C2.B:_Phosphomannomutase_and_P"/>
    <property type="match status" value="1"/>
</dbReference>
<dbReference type="SFLD" id="SFLDS00003">
    <property type="entry name" value="Haloacid_Dehalogenase"/>
    <property type="match status" value="1"/>
</dbReference>
<evidence type="ECO:0000313" key="5">
    <source>
        <dbReference type="Proteomes" id="UP001304461"/>
    </source>
</evidence>
<keyword evidence="5" id="KW-1185">Reference proteome</keyword>
<dbReference type="Proteomes" id="UP001304461">
    <property type="component" value="Unassembled WGS sequence"/>
</dbReference>
<dbReference type="GO" id="GO:0016787">
    <property type="term" value="F:hydrolase activity"/>
    <property type="evidence" value="ECO:0007669"/>
    <property type="project" value="UniProtKB-KW"/>
</dbReference>
<organism evidence="4 5">
    <name type="scientific">Cyanobium gracile UHCC 0139</name>
    <dbReference type="NCBI Taxonomy" id="3110308"/>
    <lineage>
        <taxon>Bacteria</taxon>
        <taxon>Bacillati</taxon>
        <taxon>Cyanobacteriota</taxon>
        <taxon>Cyanophyceae</taxon>
        <taxon>Synechococcales</taxon>
        <taxon>Prochlorococcaceae</taxon>
        <taxon>Cyanobium</taxon>
    </lineage>
</organism>
<dbReference type="RefSeq" id="WP_323306652.1">
    <property type="nucleotide sequence ID" value="NZ_JAYGHX010000015.1"/>
</dbReference>
<proteinExistence type="predicted"/>
<keyword evidence="1 4" id="KW-0378">Hydrolase</keyword>
<sequence length="294" mass="31431">MQGQRADADPGVEPGAGSVWGPGTDDRRRAPRTRLQRHLAAPLPSSIELVLVTDLDGTLLEGSVPTRRRVYRWLACQRHRVLQVFSTGRDLRSVARLLSAEAALGLHPPHLVIGDVGCTVACGASLTPLALALEPIEALWRGRAEKVLPLLALVPGLSPQPLSTDRRLAYGIDPLRLDTSRLAAIEAHGVDCLVSGDKYLDVLPPGVNKGSTLLGLLEWLELEPARVVTAGDSLNDLAMFETGLQSVMVGNAEPGLVRALPGLARTYRARAHGCLGILEGLRHFGFGHLLDGLP</sequence>
<dbReference type="InterPro" id="IPR051518">
    <property type="entry name" value="Sucrose_Phosphatase"/>
</dbReference>
<dbReference type="PANTHER" id="PTHR46521:SF4">
    <property type="entry name" value="SUCROSE-PHOSPHATASE 2-RELATED"/>
    <property type="match status" value="1"/>
</dbReference>
<dbReference type="SUPFAM" id="SSF56784">
    <property type="entry name" value="HAD-like"/>
    <property type="match status" value="1"/>
</dbReference>
<dbReference type="SFLD" id="SFLDG01141">
    <property type="entry name" value="C2.B.1:_Sucrose_Phosphatase_Li"/>
    <property type="match status" value="1"/>
</dbReference>
<feature type="domain" description="Sucrose phosphatase-like" evidence="3">
    <location>
        <begin position="48"/>
        <end position="285"/>
    </location>
</feature>
<dbReference type="InterPro" id="IPR036412">
    <property type="entry name" value="HAD-like_sf"/>
</dbReference>